<reference evidence="3" key="1">
    <citation type="submission" date="2015-09" db="EMBL/GenBank/DDBJ databases">
        <authorList>
            <consortium name="Pathogen Informatics"/>
        </authorList>
    </citation>
    <scope>NUCLEOTIDE SEQUENCE [LARGE SCALE GENOMIC DNA]</scope>
    <source>
        <strain evidence="3">Lake Konstanz</strain>
    </source>
</reference>
<dbReference type="VEuPathDB" id="TriTrypDB:BSAL_86325"/>
<sequence>MSDGTNTKSWQKFMSELNKEGMDFQDIQHADERTRMQLLEAMPTLSAIDRASVTTTWRRLAEKGSTTNSSTPSRDPAPVPQQQQRGGQPPQRAGSAGRGMAKHDSTSFGPTVNSSTFDPVQDYVPPRLEKGGKGGKGGKVQPPVLNVPVMNMGVNGQDVSSLLRTSLDRGDCGTALPLASEMLQTDPIGLIHMLHEYLPQLSVEQLKTILGIGVPMGQEGGGSPTSPQQYSPRGNTPRGGASPARQGSMTPRGGNTSGNGRSFRSNNNEGSPGVEMSVQPTLNGQPLSAGQVLTAHSMQAQYGARFTATCNGRSLIFPYCVQRGDRIVVRSAQERLL</sequence>
<proteinExistence type="predicted"/>
<feature type="region of interest" description="Disordered" evidence="1">
    <location>
        <begin position="217"/>
        <end position="285"/>
    </location>
</feature>
<evidence type="ECO:0000313" key="2">
    <source>
        <dbReference type="EMBL" id="CUG80121.1"/>
    </source>
</evidence>
<feature type="compositionally biased region" description="Low complexity" evidence="1">
    <location>
        <begin position="252"/>
        <end position="271"/>
    </location>
</feature>
<feature type="compositionally biased region" description="Low complexity" evidence="1">
    <location>
        <begin position="80"/>
        <end position="94"/>
    </location>
</feature>
<evidence type="ECO:0000313" key="3">
    <source>
        <dbReference type="Proteomes" id="UP000051952"/>
    </source>
</evidence>
<dbReference type="Proteomes" id="UP000051952">
    <property type="component" value="Unassembled WGS sequence"/>
</dbReference>
<feature type="compositionally biased region" description="Polar residues" evidence="1">
    <location>
        <begin position="106"/>
        <end position="118"/>
    </location>
</feature>
<organism evidence="2 3">
    <name type="scientific">Bodo saltans</name>
    <name type="common">Flagellated protozoan</name>
    <dbReference type="NCBI Taxonomy" id="75058"/>
    <lineage>
        <taxon>Eukaryota</taxon>
        <taxon>Discoba</taxon>
        <taxon>Euglenozoa</taxon>
        <taxon>Kinetoplastea</taxon>
        <taxon>Metakinetoplastina</taxon>
        <taxon>Eubodonida</taxon>
        <taxon>Bodonidae</taxon>
        <taxon>Bodo</taxon>
    </lineage>
</organism>
<keyword evidence="3" id="KW-1185">Reference proteome</keyword>
<protein>
    <submittedName>
        <fullName evidence="2">Gamma tubulin complex subunit, putative</fullName>
    </submittedName>
</protein>
<evidence type="ECO:0000256" key="1">
    <source>
        <dbReference type="SAM" id="MobiDB-lite"/>
    </source>
</evidence>
<accession>A0A0S4J535</accession>
<dbReference type="AlphaFoldDB" id="A0A0S4J535"/>
<dbReference type="EMBL" id="CYKH01001045">
    <property type="protein sequence ID" value="CUG80121.1"/>
    <property type="molecule type" value="Genomic_DNA"/>
</dbReference>
<feature type="compositionally biased region" description="Polar residues" evidence="1">
    <location>
        <begin position="64"/>
        <end position="73"/>
    </location>
</feature>
<gene>
    <name evidence="2" type="ORF">BSAL_86325</name>
</gene>
<feature type="compositionally biased region" description="Polar residues" evidence="1">
    <location>
        <begin position="224"/>
        <end position="234"/>
    </location>
</feature>
<name>A0A0S4J535_BODSA</name>
<feature type="region of interest" description="Disordered" evidence="1">
    <location>
        <begin position="61"/>
        <end position="142"/>
    </location>
</feature>